<organism evidence="1">
    <name type="scientific">Anguilla anguilla</name>
    <name type="common">European freshwater eel</name>
    <name type="synonym">Muraena anguilla</name>
    <dbReference type="NCBI Taxonomy" id="7936"/>
    <lineage>
        <taxon>Eukaryota</taxon>
        <taxon>Metazoa</taxon>
        <taxon>Chordata</taxon>
        <taxon>Craniata</taxon>
        <taxon>Vertebrata</taxon>
        <taxon>Euteleostomi</taxon>
        <taxon>Actinopterygii</taxon>
        <taxon>Neopterygii</taxon>
        <taxon>Teleostei</taxon>
        <taxon>Anguilliformes</taxon>
        <taxon>Anguillidae</taxon>
        <taxon>Anguilla</taxon>
    </lineage>
</organism>
<evidence type="ECO:0000313" key="1">
    <source>
        <dbReference type="EMBL" id="JAH93637.1"/>
    </source>
</evidence>
<accession>A0A0E9WTC4</accession>
<protein>
    <submittedName>
        <fullName evidence="1">Uncharacterized protein</fullName>
    </submittedName>
</protein>
<name>A0A0E9WTC4_ANGAN</name>
<dbReference type="EMBL" id="GBXM01014940">
    <property type="protein sequence ID" value="JAH93637.1"/>
    <property type="molecule type" value="Transcribed_RNA"/>
</dbReference>
<dbReference type="AlphaFoldDB" id="A0A0E9WTC4"/>
<reference evidence="1" key="1">
    <citation type="submission" date="2014-11" db="EMBL/GenBank/DDBJ databases">
        <authorList>
            <person name="Amaro Gonzalez C."/>
        </authorList>
    </citation>
    <scope>NUCLEOTIDE SEQUENCE</scope>
</reference>
<sequence length="61" mass="7195">MSFHAYSVDFTKIIFITAYSWCQEKPQILQLVSRKTSSISLFCHFTFFKHVLKVPNQHCVL</sequence>
<reference evidence="1" key="2">
    <citation type="journal article" date="2015" name="Fish Shellfish Immunol.">
        <title>Early steps in the European eel (Anguilla anguilla)-Vibrio vulnificus interaction in the gills: Role of the RtxA13 toxin.</title>
        <authorList>
            <person name="Callol A."/>
            <person name="Pajuelo D."/>
            <person name="Ebbesson L."/>
            <person name="Teles M."/>
            <person name="MacKenzie S."/>
            <person name="Amaro C."/>
        </authorList>
    </citation>
    <scope>NUCLEOTIDE SEQUENCE</scope>
</reference>
<proteinExistence type="predicted"/>